<organism evidence="1 2">
    <name type="scientific">Coprococcus comes</name>
    <dbReference type="NCBI Taxonomy" id="410072"/>
    <lineage>
        <taxon>Bacteria</taxon>
        <taxon>Bacillati</taxon>
        <taxon>Bacillota</taxon>
        <taxon>Clostridia</taxon>
        <taxon>Lachnospirales</taxon>
        <taxon>Lachnospiraceae</taxon>
        <taxon>Coprococcus</taxon>
    </lineage>
</organism>
<evidence type="ECO:0000313" key="1">
    <source>
        <dbReference type="EMBL" id="RGU43519.1"/>
    </source>
</evidence>
<accession>A0A412T0Q7</accession>
<comment type="caution">
    <text evidence="1">The sequence shown here is derived from an EMBL/GenBank/DDBJ whole genome shotgun (WGS) entry which is preliminary data.</text>
</comment>
<gene>
    <name evidence="1" type="ORF">DWW65_13470</name>
</gene>
<evidence type="ECO:0000313" key="2">
    <source>
        <dbReference type="Proteomes" id="UP000285693"/>
    </source>
</evidence>
<sequence>MLTLLIHLGYLAYNEDERTVFIPNAEIRQEFRAVVKMAYKMEIDKRSCVCSAKELSEKEEENHAISSFIRPAPRQACE</sequence>
<name>A0A412T0Q7_9FIRM</name>
<proteinExistence type="predicted"/>
<dbReference type="EMBL" id="QRXY01000020">
    <property type="protein sequence ID" value="RGU43519.1"/>
    <property type="molecule type" value="Genomic_DNA"/>
</dbReference>
<dbReference type="RefSeq" id="WP_117824459.1">
    <property type="nucleotide sequence ID" value="NZ_QRXY01000020.1"/>
</dbReference>
<dbReference type="Proteomes" id="UP000285693">
    <property type="component" value="Unassembled WGS sequence"/>
</dbReference>
<protein>
    <submittedName>
        <fullName evidence="1">Uncharacterized protein</fullName>
    </submittedName>
</protein>
<reference evidence="1 2" key="1">
    <citation type="submission" date="2018-08" db="EMBL/GenBank/DDBJ databases">
        <title>A genome reference for cultivated species of the human gut microbiota.</title>
        <authorList>
            <person name="Zou Y."/>
            <person name="Xue W."/>
            <person name="Luo G."/>
        </authorList>
    </citation>
    <scope>NUCLEOTIDE SEQUENCE [LARGE SCALE GENOMIC DNA]</scope>
    <source>
        <strain evidence="1 2">AF16-31</strain>
    </source>
</reference>
<dbReference type="AlphaFoldDB" id="A0A412T0Q7"/>